<evidence type="ECO:0000259" key="5">
    <source>
        <dbReference type="PROSITE" id="PS50977"/>
    </source>
</evidence>
<dbReference type="InterPro" id="IPR001647">
    <property type="entry name" value="HTH_TetR"/>
</dbReference>
<dbReference type="PRINTS" id="PR00455">
    <property type="entry name" value="HTHTETR"/>
</dbReference>
<organism evidence="6 7">
    <name type="scientific">Rhodococcus koreensis</name>
    <dbReference type="NCBI Taxonomy" id="99653"/>
    <lineage>
        <taxon>Bacteria</taxon>
        <taxon>Bacillati</taxon>
        <taxon>Actinomycetota</taxon>
        <taxon>Actinomycetes</taxon>
        <taxon>Mycobacteriales</taxon>
        <taxon>Nocardiaceae</taxon>
        <taxon>Rhodococcus</taxon>
    </lineage>
</organism>
<dbReference type="InterPro" id="IPR023772">
    <property type="entry name" value="DNA-bd_HTH_TetR-type_CS"/>
</dbReference>
<gene>
    <name evidence="6" type="ORF">SAMN04490239_0950</name>
</gene>
<evidence type="ECO:0000256" key="1">
    <source>
        <dbReference type="ARBA" id="ARBA00023015"/>
    </source>
</evidence>
<dbReference type="PROSITE" id="PS50977">
    <property type="entry name" value="HTH_TETR_2"/>
    <property type="match status" value="1"/>
</dbReference>
<dbReference type="SUPFAM" id="SSF48498">
    <property type="entry name" value="Tetracyclin repressor-like, C-terminal domain"/>
    <property type="match status" value="1"/>
</dbReference>
<accession>A0A1H4KY31</accession>
<dbReference type="Gene3D" id="1.10.357.10">
    <property type="entry name" value="Tetracycline Repressor, domain 2"/>
    <property type="match status" value="1"/>
</dbReference>
<keyword evidence="1" id="KW-0805">Transcription regulation</keyword>
<reference evidence="7" key="1">
    <citation type="submission" date="2016-10" db="EMBL/GenBank/DDBJ databases">
        <authorList>
            <person name="Varghese N."/>
            <person name="Submissions S."/>
        </authorList>
    </citation>
    <scope>NUCLEOTIDE SEQUENCE [LARGE SCALE GENOMIC DNA]</scope>
    <source>
        <strain evidence="7">DSM 44498</strain>
    </source>
</reference>
<dbReference type="Proteomes" id="UP000183561">
    <property type="component" value="Unassembled WGS sequence"/>
</dbReference>
<dbReference type="Pfam" id="PF00440">
    <property type="entry name" value="TetR_N"/>
    <property type="match status" value="1"/>
</dbReference>
<feature type="domain" description="HTH tetR-type" evidence="5">
    <location>
        <begin position="1"/>
        <end position="60"/>
    </location>
</feature>
<evidence type="ECO:0000313" key="6">
    <source>
        <dbReference type="EMBL" id="SEB62862.1"/>
    </source>
</evidence>
<evidence type="ECO:0000256" key="4">
    <source>
        <dbReference type="PROSITE-ProRule" id="PRU00335"/>
    </source>
</evidence>
<keyword evidence="7" id="KW-1185">Reference proteome</keyword>
<dbReference type="OrthoDB" id="9806334at2"/>
<dbReference type="InterPro" id="IPR050109">
    <property type="entry name" value="HTH-type_TetR-like_transc_reg"/>
</dbReference>
<dbReference type="AlphaFoldDB" id="A0A1H4KY31"/>
<dbReference type="SUPFAM" id="SSF46689">
    <property type="entry name" value="Homeodomain-like"/>
    <property type="match status" value="1"/>
</dbReference>
<protein>
    <submittedName>
        <fullName evidence="6">Regulatory protein, tetR family</fullName>
    </submittedName>
</protein>
<evidence type="ECO:0000313" key="7">
    <source>
        <dbReference type="Proteomes" id="UP000183561"/>
    </source>
</evidence>
<dbReference type="GO" id="GO:0000976">
    <property type="term" value="F:transcription cis-regulatory region binding"/>
    <property type="evidence" value="ECO:0007669"/>
    <property type="project" value="TreeGrafter"/>
</dbReference>
<sequence length="209" mass="22646">MRRGQLIDAAREITAQHGVAALTIRGVAEAAGVSLGVVHYHFEDKEELLTEMGKSLILEVSEAMRMAFSQLVGPLKKRGVPGLRELLCAGIRGLWPIIEATPDQQLLTYEITAQSLRQRGAGNDSAGATAARQYRTMDTEAVAFLNLCAHRAGVTWRTPVDQVARFALAVLDGAVLRWLVDRDSDAARTALDDLVQIIAAKALEGEGSW</sequence>
<feature type="DNA-binding region" description="H-T-H motif" evidence="4">
    <location>
        <begin position="23"/>
        <end position="42"/>
    </location>
</feature>
<evidence type="ECO:0000256" key="3">
    <source>
        <dbReference type="ARBA" id="ARBA00023163"/>
    </source>
</evidence>
<dbReference type="InterPro" id="IPR009057">
    <property type="entry name" value="Homeodomain-like_sf"/>
</dbReference>
<evidence type="ECO:0000256" key="2">
    <source>
        <dbReference type="ARBA" id="ARBA00023125"/>
    </source>
</evidence>
<dbReference type="PROSITE" id="PS01081">
    <property type="entry name" value="HTH_TETR_1"/>
    <property type="match status" value="1"/>
</dbReference>
<name>A0A1H4KY31_9NOCA</name>
<dbReference type="EMBL" id="FNSV01000005">
    <property type="protein sequence ID" value="SEB62862.1"/>
    <property type="molecule type" value="Genomic_DNA"/>
</dbReference>
<dbReference type="PANTHER" id="PTHR30055">
    <property type="entry name" value="HTH-TYPE TRANSCRIPTIONAL REGULATOR RUTR"/>
    <property type="match status" value="1"/>
</dbReference>
<dbReference type="InterPro" id="IPR036271">
    <property type="entry name" value="Tet_transcr_reg_TetR-rel_C_sf"/>
</dbReference>
<proteinExistence type="predicted"/>
<keyword evidence="2 4" id="KW-0238">DNA-binding</keyword>
<keyword evidence="3" id="KW-0804">Transcription</keyword>
<dbReference type="PANTHER" id="PTHR30055:SF234">
    <property type="entry name" value="HTH-TYPE TRANSCRIPTIONAL REGULATOR BETI"/>
    <property type="match status" value="1"/>
</dbReference>
<dbReference type="GO" id="GO:0003700">
    <property type="term" value="F:DNA-binding transcription factor activity"/>
    <property type="evidence" value="ECO:0007669"/>
    <property type="project" value="TreeGrafter"/>
</dbReference>